<feature type="domain" description="ABC transporter" evidence="8">
    <location>
        <begin position="24"/>
        <end position="245"/>
    </location>
</feature>
<keyword evidence="3" id="KW-0547">Nucleotide-binding</keyword>
<evidence type="ECO:0000259" key="8">
    <source>
        <dbReference type="PROSITE" id="PS50893"/>
    </source>
</evidence>
<dbReference type="InterPro" id="IPR003439">
    <property type="entry name" value="ABC_transporter-like_ATP-bd"/>
</dbReference>
<dbReference type="GO" id="GO:0005524">
    <property type="term" value="F:ATP binding"/>
    <property type="evidence" value="ECO:0007669"/>
    <property type="project" value="UniProtKB-KW"/>
</dbReference>
<keyword evidence="7" id="KW-1133">Transmembrane helix</keyword>
<comment type="similarity">
    <text evidence="1">Belongs to the ABC transporter superfamily.</text>
</comment>
<organism evidence="9 10">
    <name type="scientific">Shouchella miscanthi</name>
    <dbReference type="NCBI Taxonomy" id="2598861"/>
    <lineage>
        <taxon>Bacteria</taxon>
        <taxon>Bacillati</taxon>
        <taxon>Bacillota</taxon>
        <taxon>Bacilli</taxon>
        <taxon>Bacillales</taxon>
        <taxon>Bacillaceae</taxon>
        <taxon>Shouchella</taxon>
    </lineage>
</organism>
<dbReference type="RefSeq" id="WP_328237960.1">
    <property type="nucleotide sequence ID" value="NZ_JAROAS010000029.1"/>
</dbReference>
<proteinExistence type="inferred from homology"/>
<dbReference type="Proteomes" id="UP001341820">
    <property type="component" value="Unassembled WGS sequence"/>
</dbReference>
<feature type="transmembrane region" description="Helical" evidence="7">
    <location>
        <begin position="300"/>
        <end position="321"/>
    </location>
</feature>
<evidence type="ECO:0000256" key="1">
    <source>
        <dbReference type="ARBA" id="ARBA00005417"/>
    </source>
</evidence>
<reference evidence="9 10" key="1">
    <citation type="submission" date="2023-03" db="EMBL/GenBank/DDBJ databases">
        <title>Bacillus Genome Sequencing.</title>
        <authorList>
            <person name="Dunlap C."/>
        </authorList>
    </citation>
    <scope>NUCLEOTIDE SEQUENCE [LARGE SCALE GENOMIC DNA]</scope>
    <source>
        <strain evidence="9 10">B-4107</strain>
    </source>
</reference>
<evidence type="ECO:0000256" key="6">
    <source>
        <dbReference type="SAM" id="MobiDB-lite"/>
    </source>
</evidence>
<keyword evidence="7" id="KW-0472">Membrane</keyword>
<feature type="region of interest" description="Disordered" evidence="6">
    <location>
        <begin position="332"/>
        <end position="351"/>
    </location>
</feature>
<evidence type="ECO:0000256" key="4">
    <source>
        <dbReference type="ARBA" id="ARBA00022840"/>
    </source>
</evidence>
<dbReference type="Pfam" id="PF00005">
    <property type="entry name" value="ABC_tran"/>
    <property type="match status" value="1"/>
</dbReference>
<evidence type="ECO:0000313" key="10">
    <source>
        <dbReference type="Proteomes" id="UP001341820"/>
    </source>
</evidence>
<dbReference type="NCBIfam" id="NF010066">
    <property type="entry name" value="PRK13546.1"/>
    <property type="match status" value="1"/>
</dbReference>
<dbReference type="PANTHER" id="PTHR46743:SF2">
    <property type="entry name" value="TEICHOIC ACIDS EXPORT ATP-BINDING PROTEIN TAGH"/>
    <property type="match status" value="1"/>
</dbReference>
<dbReference type="InterPro" id="IPR015860">
    <property type="entry name" value="ABC_transpr_TagH-like"/>
</dbReference>
<dbReference type="PROSITE" id="PS50893">
    <property type="entry name" value="ABC_TRANSPORTER_2"/>
    <property type="match status" value="1"/>
</dbReference>
<gene>
    <name evidence="9" type="primary">tagH</name>
    <name evidence="9" type="ORF">P5F74_14260</name>
</gene>
<dbReference type="InterPro" id="IPR050683">
    <property type="entry name" value="Bact_Polysacc_Export_ATP-bd"/>
</dbReference>
<evidence type="ECO:0000256" key="2">
    <source>
        <dbReference type="ARBA" id="ARBA00022448"/>
    </source>
</evidence>
<keyword evidence="7" id="KW-0812">Transmembrane</keyword>
<keyword evidence="4 9" id="KW-0067">ATP-binding</keyword>
<keyword evidence="2" id="KW-0813">Transport</keyword>
<accession>A0ABU6NR89</accession>
<dbReference type="InterPro" id="IPR003593">
    <property type="entry name" value="AAA+_ATPase"/>
</dbReference>
<dbReference type="InterPro" id="IPR027417">
    <property type="entry name" value="P-loop_NTPase"/>
</dbReference>
<dbReference type="PANTHER" id="PTHR46743">
    <property type="entry name" value="TEICHOIC ACIDS EXPORT ATP-BINDING PROTEIN TAGH"/>
    <property type="match status" value="1"/>
</dbReference>
<feature type="compositionally biased region" description="Basic residues" evidence="6">
    <location>
        <begin position="283"/>
        <end position="292"/>
    </location>
</feature>
<evidence type="ECO:0000256" key="5">
    <source>
        <dbReference type="ARBA" id="ARBA00022967"/>
    </source>
</evidence>
<keyword evidence="10" id="KW-1185">Reference proteome</keyword>
<dbReference type="CDD" id="cd03220">
    <property type="entry name" value="ABC_KpsT_Wzt"/>
    <property type="match status" value="1"/>
</dbReference>
<keyword evidence="5" id="KW-1278">Translocase</keyword>
<sequence>MNPKMKLDGVTKKYTLFTSNSEKLKAMFLPKMQKENRDFYALRDISLEIFEGETIGIVGINGSGKSTISNILAGVIPPTEGTLDVNGETSLIAINVGLNNQLNGHENIEQKCLMHGFSKKEIERLMPSIEEFADIGDFIQQPVKNYSSGMKSRLGFAISAHTNPDILIVDEALSVGDKTFYQKCKDKIDEFKAEGKTIIFISHNIREIKNISDRVLWLHNGEMRSFGDKEKVVEEYEAYIKFFNSLSKQEKKEHKEELKLQRSVAKVEQMESEAEGTDLAPRRAGKKKHAKQKEQKKHSILFFSQLVLYAALFLVAAYLVAIRPLFAAEAEESSTVVEPDNQSQTAEEEDATDDWINYAEPVQAVIHSDDTSLYTSSEASTALMTLPFGTEVSVVRENSELGVVQIENDGDDLFIESDSFHFLEDAEELERERIEEELETNVSSSLDEIETILAQPYEQVIQSVSFQTADEFGYGYYAYSDEQMLKINQKNELAAIILPMDGGSLVEETAFFIVEEEGFYFLWNEEQNQLLVAEL</sequence>
<name>A0ABU6NR89_9BACI</name>
<dbReference type="PROSITE" id="PS00211">
    <property type="entry name" value="ABC_TRANSPORTER_1"/>
    <property type="match status" value="1"/>
</dbReference>
<comment type="caution">
    <text evidence="9">The sequence shown here is derived from an EMBL/GenBank/DDBJ whole genome shotgun (WGS) entry which is preliminary data.</text>
</comment>
<dbReference type="SMART" id="SM00382">
    <property type="entry name" value="AAA"/>
    <property type="match status" value="1"/>
</dbReference>
<dbReference type="Gene3D" id="3.40.50.300">
    <property type="entry name" value="P-loop containing nucleotide triphosphate hydrolases"/>
    <property type="match status" value="1"/>
</dbReference>
<dbReference type="InterPro" id="IPR017871">
    <property type="entry name" value="ABC_transporter-like_CS"/>
</dbReference>
<feature type="compositionally biased region" description="Polar residues" evidence="6">
    <location>
        <begin position="333"/>
        <end position="345"/>
    </location>
</feature>
<feature type="region of interest" description="Disordered" evidence="6">
    <location>
        <begin position="269"/>
        <end position="292"/>
    </location>
</feature>
<protein>
    <submittedName>
        <fullName evidence="9">Teichoic acids export ABC transporter ATP-binding subunit TagH</fullName>
    </submittedName>
</protein>
<dbReference type="SUPFAM" id="SSF52540">
    <property type="entry name" value="P-loop containing nucleoside triphosphate hydrolases"/>
    <property type="match status" value="1"/>
</dbReference>
<evidence type="ECO:0000256" key="3">
    <source>
        <dbReference type="ARBA" id="ARBA00022741"/>
    </source>
</evidence>
<evidence type="ECO:0000256" key="7">
    <source>
        <dbReference type="SAM" id="Phobius"/>
    </source>
</evidence>
<evidence type="ECO:0000313" key="9">
    <source>
        <dbReference type="EMBL" id="MED4129302.1"/>
    </source>
</evidence>
<dbReference type="EMBL" id="JAROAS010000029">
    <property type="protein sequence ID" value="MED4129302.1"/>
    <property type="molecule type" value="Genomic_DNA"/>
</dbReference>